<evidence type="ECO:0000256" key="1">
    <source>
        <dbReference type="ARBA" id="ARBA00008591"/>
    </source>
</evidence>
<keyword evidence="3" id="KW-1185">Reference proteome</keyword>
<protein>
    <submittedName>
        <fullName evidence="2">Putative pit accessory protein</fullName>
    </submittedName>
</protein>
<dbReference type="EMBL" id="AP017313">
    <property type="protein sequence ID" value="BAU53010.1"/>
    <property type="molecule type" value="Genomic_DNA"/>
</dbReference>
<comment type="similarity">
    <text evidence="1">Belongs to the UPF0111 family.</text>
</comment>
<dbReference type="InterPro" id="IPR038078">
    <property type="entry name" value="PhoU-like_sf"/>
</dbReference>
<dbReference type="RefSeq" id="WP_157750458.1">
    <property type="nucleotide sequence ID" value="NZ_AP017313.1"/>
</dbReference>
<dbReference type="Proteomes" id="UP000218263">
    <property type="component" value="Chromosome"/>
</dbReference>
<dbReference type="InterPro" id="IPR018445">
    <property type="entry name" value="Put_Phosphate_transp_reg"/>
</dbReference>
<dbReference type="AlphaFoldDB" id="A0A110B1W4"/>
<accession>A0A110B1W4</accession>
<gene>
    <name evidence="2" type="ORF">MgSA37_01177</name>
</gene>
<proteinExistence type="inferred from homology"/>
<name>A0A110B1W4_9SPHI</name>
<dbReference type="KEGG" id="mgot:MgSA37_01177"/>
<dbReference type="PANTHER" id="PTHR37298:SF1">
    <property type="entry name" value="UPF0111 PROTEIN YKAA"/>
    <property type="match status" value="1"/>
</dbReference>
<dbReference type="Gene3D" id="1.20.58.220">
    <property type="entry name" value="Phosphate transport system protein phou homolog 2, domain 2"/>
    <property type="match status" value="1"/>
</dbReference>
<evidence type="ECO:0000313" key="3">
    <source>
        <dbReference type="Proteomes" id="UP000218263"/>
    </source>
</evidence>
<dbReference type="Pfam" id="PF01865">
    <property type="entry name" value="PhoU_div"/>
    <property type="match status" value="1"/>
</dbReference>
<dbReference type="PANTHER" id="PTHR37298">
    <property type="entry name" value="UPF0111 PROTEIN YKAA"/>
    <property type="match status" value="1"/>
</dbReference>
<sequence>MLSNFLTNRALFFDQFDLAANNVVEMARLLQTVVETDDRSDLEAMYEKINKKENLGDDITHKINLYLNKIIFPPLTRPNIHALASALDDVADAIHEAGGRMYLYAIDEFSPAIKQIAIIILKASLEVEKAVKILRKTKKTGELPMICRHIKNYVNMADQVYYHAVANLFADEKNAIKLIKYREILLSLETSVNKCKGVTDVLNTIMING</sequence>
<reference evidence="2 3" key="1">
    <citation type="submission" date="2015-12" db="EMBL/GenBank/DDBJ databases">
        <title>Genome sequence of Mucilaginibacter gotjawali.</title>
        <authorList>
            <person name="Lee J.S."/>
            <person name="Lee K.C."/>
            <person name="Kim K.K."/>
            <person name="Lee B.W."/>
        </authorList>
    </citation>
    <scope>NUCLEOTIDE SEQUENCE [LARGE SCALE GENOMIC DNA]</scope>
    <source>
        <strain evidence="2 3">SA3-7</strain>
    </source>
</reference>
<evidence type="ECO:0000313" key="2">
    <source>
        <dbReference type="EMBL" id="BAU53010.1"/>
    </source>
</evidence>
<dbReference type="InterPro" id="IPR052912">
    <property type="entry name" value="UPF0111_domain"/>
</dbReference>
<organism evidence="2 3">
    <name type="scientific">Mucilaginibacter gotjawali</name>
    <dbReference type="NCBI Taxonomy" id="1550579"/>
    <lineage>
        <taxon>Bacteria</taxon>
        <taxon>Pseudomonadati</taxon>
        <taxon>Bacteroidota</taxon>
        <taxon>Sphingobacteriia</taxon>
        <taxon>Sphingobacteriales</taxon>
        <taxon>Sphingobacteriaceae</taxon>
        <taxon>Mucilaginibacter</taxon>
    </lineage>
</organism>
<dbReference type="OrthoDB" id="792700at2"/>